<dbReference type="InterPro" id="IPR050157">
    <property type="entry name" value="PSI_iron-sulfur_center"/>
</dbReference>
<dbReference type="GO" id="GO:0046872">
    <property type="term" value="F:metal ion binding"/>
    <property type="evidence" value="ECO:0007669"/>
    <property type="project" value="UniProtKB-KW"/>
</dbReference>
<dbReference type="InterPro" id="IPR017896">
    <property type="entry name" value="4Fe4S_Fe-S-bd"/>
</dbReference>
<dbReference type="Pfam" id="PF12838">
    <property type="entry name" value="Fer4_7"/>
    <property type="match status" value="1"/>
</dbReference>
<dbReference type="eggNOG" id="COG5015">
    <property type="taxonomic scope" value="Bacteria"/>
</dbReference>
<keyword evidence="6" id="KW-0408">Iron</keyword>
<evidence type="ECO:0000259" key="8">
    <source>
        <dbReference type="PROSITE" id="PS51379"/>
    </source>
</evidence>
<evidence type="ECO:0000256" key="6">
    <source>
        <dbReference type="ARBA" id="ARBA00023004"/>
    </source>
</evidence>
<evidence type="ECO:0000313" key="9">
    <source>
        <dbReference type="EMBL" id="EEC56001.1"/>
    </source>
</evidence>
<feature type="domain" description="4Fe-4S ferredoxin-type" evidence="8">
    <location>
        <begin position="188"/>
        <end position="217"/>
    </location>
</feature>
<dbReference type="InterPro" id="IPR012349">
    <property type="entry name" value="Split_barrel_FMN-bd"/>
</dbReference>
<dbReference type="Proteomes" id="UP000003136">
    <property type="component" value="Unassembled WGS sequence"/>
</dbReference>
<dbReference type="eggNOG" id="COG1036">
    <property type="taxonomic scope" value="Bacteria"/>
</dbReference>
<keyword evidence="10" id="KW-1185">Reference proteome</keyword>
<dbReference type="Pfam" id="PF01243">
    <property type="entry name" value="PNPOx_N"/>
    <property type="match status" value="1"/>
</dbReference>
<dbReference type="PANTHER" id="PTHR24960">
    <property type="entry name" value="PHOTOSYSTEM I IRON-SULFUR CENTER-RELATED"/>
    <property type="match status" value="1"/>
</dbReference>
<dbReference type="InterPro" id="IPR011576">
    <property type="entry name" value="Pyridox_Oxase_N"/>
</dbReference>
<dbReference type="Gene3D" id="2.30.110.10">
    <property type="entry name" value="Electron Transport, Fmn-binding Protein, Chain A"/>
    <property type="match status" value="1"/>
</dbReference>
<evidence type="ECO:0000256" key="1">
    <source>
        <dbReference type="ARBA" id="ARBA00001966"/>
    </source>
</evidence>
<gene>
    <name evidence="9" type="ORF">BACPEC_02508</name>
</gene>
<dbReference type="GO" id="GO:0051539">
    <property type="term" value="F:4 iron, 4 sulfur cluster binding"/>
    <property type="evidence" value="ECO:0007669"/>
    <property type="project" value="UniProtKB-KW"/>
</dbReference>
<keyword evidence="5" id="KW-0479">Metal-binding</keyword>
<feature type="domain" description="4Fe-4S ferredoxin-type" evidence="8">
    <location>
        <begin position="153"/>
        <end position="182"/>
    </location>
</feature>
<reference evidence="9 10" key="2">
    <citation type="submission" date="2008-11" db="EMBL/GenBank/DDBJ databases">
        <authorList>
            <person name="Fulton L."/>
            <person name="Clifton S."/>
            <person name="Fulton B."/>
            <person name="Xu J."/>
            <person name="Minx P."/>
            <person name="Pepin K.H."/>
            <person name="Johnson M."/>
            <person name="Bhonagiri V."/>
            <person name="Nash W.E."/>
            <person name="Mardis E.R."/>
            <person name="Wilson R.K."/>
        </authorList>
    </citation>
    <scope>NUCLEOTIDE SEQUENCE [LARGE SCALE GENOMIC DNA]</scope>
    <source>
        <strain evidence="9 10">ATCC 43243</strain>
    </source>
</reference>
<evidence type="ECO:0000256" key="5">
    <source>
        <dbReference type="ARBA" id="ARBA00022723"/>
    </source>
</evidence>
<evidence type="ECO:0000256" key="2">
    <source>
        <dbReference type="ARBA" id="ARBA00003532"/>
    </source>
</evidence>
<name>B7AUW0_9FIRM</name>
<dbReference type="SUPFAM" id="SSF54862">
    <property type="entry name" value="4Fe-4S ferredoxins"/>
    <property type="match status" value="1"/>
</dbReference>
<accession>B7AUW0</accession>
<dbReference type="PANTHER" id="PTHR24960:SF79">
    <property type="entry name" value="PHOTOSYSTEM I IRON-SULFUR CENTER"/>
    <property type="match status" value="1"/>
</dbReference>
<keyword evidence="4" id="KW-0004">4Fe-4S</keyword>
<evidence type="ECO:0000256" key="3">
    <source>
        <dbReference type="ARBA" id="ARBA00013529"/>
    </source>
</evidence>
<sequence>MNLETCLKKMQLVGVLAFATVDGQGAPQIRNISAIHYEADALYFFTARGKDFCRELQADGRVQILAYTKYKEMIRLSGKAYAVDAGAQIKWRDIIFEEQPYLANVYPGDTRDIGIIFCIDEGEVEYFNLGVKPIFRETYRLGKLTETAKTGNHKGYHITDACIGCGTCVQHCPQSCISCVEDAETGNTHFSIRQEHCLHCGACYEHCPVGAVKRYESE</sequence>
<keyword evidence="7" id="KW-0411">Iron-sulfur</keyword>
<protein>
    <recommendedName>
        <fullName evidence="3">Ferredoxin</fullName>
    </recommendedName>
</protein>
<comment type="function">
    <text evidence="2">Ferredoxins are iron-sulfur proteins that transfer electrons in a wide variety of metabolic reactions.</text>
</comment>
<reference evidence="9 10" key="1">
    <citation type="submission" date="2008-11" db="EMBL/GenBank/DDBJ databases">
        <title>Draft genome sequence of Bacteroides pectinophilus (ATCC 43243).</title>
        <authorList>
            <person name="Sudarsanam P."/>
            <person name="Ley R."/>
            <person name="Guruge J."/>
            <person name="Turnbaugh P.J."/>
            <person name="Mahowald M."/>
            <person name="Liep D."/>
            <person name="Gordon J."/>
        </authorList>
    </citation>
    <scope>NUCLEOTIDE SEQUENCE [LARGE SCALE GENOMIC DNA]</scope>
    <source>
        <strain evidence="9 10">ATCC 43243</strain>
    </source>
</reference>
<evidence type="ECO:0000256" key="4">
    <source>
        <dbReference type="ARBA" id="ARBA00022485"/>
    </source>
</evidence>
<organism evidence="9 10">
    <name type="scientific">[Bacteroides] pectinophilus ATCC 43243</name>
    <dbReference type="NCBI Taxonomy" id="483218"/>
    <lineage>
        <taxon>Bacteria</taxon>
        <taxon>Bacillati</taxon>
        <taxon>Bacillota</taxon>
        <taxon>Clostridia</taxon>
        <taxon>Eubacteriales</taxon>
    </lineage>
</organism>
<proteinExistence type="predicted"/>
<dbReference type="STRING" id="483218.BACPEC_02508"/>
<dbReference type="InterPro" id="IPR017900">
    <property type="entry name" value="4Fe4S_Fe_S_CS"/>
</dbReference>
<dbReference type="PROSITE" id="PS51379">
    <property type="entry name" value="4FE4S_FER_2"/>
    <property type="match status" value="2"/>
</dbReference>
<dbReference type="HOGENOM" id="CLU_090277_0_0_9"/>
<dbReference type="EMBL" id="ABVQ01000037">
    <property type="protein sequence ID" value="EEC56001.1"/>
    <property type="molecule type" value="Genomic_DNA"/>
</dbReference>
<dbReference type="SUPFAM" id="SSF50475">
    <property type="entry name" value="FMN-binding split barrel"/>
    <property type="match status" value="1"/>
</dbReference>
<comment type="cofactor">
    <cofactor evidence="1">
        <name>[4Fe-4S] cluster</name>
        <dbReference type="ChEBI" id="CHEBI:49883"/>
    </cofactor>
</comment>
<dbReference type="Gene3D" id="3.30.70.20">
    <property type="match status" value="1"/>
</dbReference>
<evidence type="ECO:0000313" key="10">
    <source>
        <dbReference type="Proteomes" id="UP000003136"/>
    </source>
</evidence>
<dbReference type="AlphaFoldDB" id="B7AUW0"/>
<evidence type="ECO:0000256" key="7">
    <source>
        <dbReference type="ARBA" id="ARBA00023014"/>
    </source>
</evidence>
<dbReference type="PROSITE" id="PS00198">
    <property type="entry name" value="4FE4S_FER_1"/>
    <property type="match status" value="2"/>
</dbReference>
<comment type="caution">
    <text evidence="9">The sequence shown here is derived from an EMBL/GenBank/DDBJ whole genome shotgun (WGS) entry which is preliminary data.</text>
</comment>